<comment type="similarity">
    <text evidence="1">Belongs to the short-chain dehydrogenases/reductases (SDR) family.</text>
</comment>
<evidence type="ECO:0000313" key="5">
    <source>
        <dbReference type="Proteomes" id="UP000199343"/>
    </source>
</evidence>
<dbReference type="Proteomes" id="UP000199343">
    <property type="component" value="Unassembled WGS sequence"/>
</dbReference>
<protein>
    <submittedName>
        <fullName evidence="4">3-oxoacyl-[acyl-carrier protein] reductase</fullName>
    </submittedName>
</protein>
<dbReference type="Gene3D" id="3.40.50.720">
    <property type="entry name" value="NAD(P)-binding Rossmann-like Domain"/>
    <property type="match status" value="1"/>
</dbReference>
<evidence type="ECO:0000256" key="1">
    <source>
        <dbReference type="ARBA" id="ARBA00006484"/>
    </source>
</evidence>
<gene>
    <name evidence="4" type="ORF">GA0070608_5760</name>
</gene>
<dbReference type="NCBIfam" id="NF009466">
    <property type="entry name" value="PRK12826.1-2"/>
    <property type="match status" value="1"/>
</dbReference>
<accession>A0A1C6W4H5</accession>
<dbReference type="PRINTS" id="PR00081">
    <property type="entry name" value="GDHRDH"/>
</dbReference>
<feature type="domain" description="Ketoreductase" evidence="3">
    <location>
        <begin position="15"/>
        <end position="193"/>
    </location>
</feature>
<reference evidence="4 5" key="1">
    <citation type="submission" date="2016-06" db="EMBL/GenBank/DDBJ databases">
        <authorList>
            <person name="Kjaerup R.B."/>
            <person name="Dalgaard T.S."/>
            <person name="Juul-Madsen H.R."/>
        </authorList>
    </citation>
    <scope>NUCLEOTIDE SEQUENCE [LARGE SCALE GENOMIC DNA]</scope>
    <source>
        <strain evidence="4 5">DSM 43363</strain>
    </source>
</reference>
<dbReference type="SMART" id="SM00822">
    <property type="entry name" value="PKS_KR"/>
    <property type="match status" value="1"/>
</dbReference>
<organism evidence="4 5">
    <name type="scientific">Micromonospora peucetia</name>
    <dbReference type="NCBI Taxonomy" id="47871"/>
    <lineage>
        <taxon>Bacteria</taxon>
        <taxon>Bacillati</taxon>
        <taxon>Actinomycetota</taxon>
        <taxon>Actinomycetes</taxon>
        <taxon>Micromonosporales</taxon>
        <taxon>Micromonosporaceae</taxon>
        <taxon>Micromonospora</taxon>
    </lineage>
</organism>
<dbReference type="PANTHER" id="PTHR42760">
    <property type="entry name" value="SHORT-CHAIN DEHYDROGENASES/REDUCTASES FAMILY MEMBER"/>
    <property type="match status" value="1"/>
</dbReference>
<dbReference type="FunFam" id="3.40.50.720:FF:000173">
    <property type="entry name" value="3-oxoacyl-[acyl-carrier protein] reductase"/>
    <property type="match status" value="1"/>
</dbReference>
<dbReference type="EMBL" id="FMIC01000002">
    <property type="protein sequence ID" value="SCL73475.1"/>
    <property type="molecule type" value="Genomic_DNA"/>
</dbReference>
<dbReference type="PROSITE" id="PS00061">
    <property type="entry name" value="ADH_SHORT"/>
    <property type="match status" value="1"/>
</dbReference>
<evidence type="ECO:0000259" key="3">
    <source>
        <dbReference type="SMART" id="SM00822"/>
    </source>
</evidence>
<name>A0A1C6W4H5_9ACTN</name>
<dbReference type="InterPro" id="IPR057326">
    <property type="entry name" value="KR_dom"/>
</dbReference>
<proteinExistence type="inferred from homology"/>
<dbReference type="PRINTS" id="PR00080">
    <property type="entry name" value="SDRFAMILY"/>
</dbReference>
<sequence length="256" mass="26496">MTATASVSTQTLHGQVAVVTGGAGGLGLAISRELGMAGAIVIVADIAAEPAARGAEQLAADGVDAHPHVLDVTSRQSIDAMAAEVSARHGRIDILVNNAGFPVDRPLVSMSDEDWHQVLNVCLYGTFACSRAVAPGMIERGYGRLINISSRAYLGNPGQANYAAAKAGIVGLTRTLAKELGKHNITVNAIAPGLIATETVRRHPKFDAIAERAERANSIRRLGTPEDISAAALYLASPAASFVTGDVLHVTGGRFS</sequence>
<dbReference type="InterPro" id="IPR002347">
    <property type="entry name" value="SDR_fam"/>
</dbReference>
<dbReference type="InterPro" id="IPR020904">
    <property type="entry name" value="Sc_DH/Rdtase_CS"/>
</dbReference>
<dbReference type="GO" id="GO:0016616">
    <property type="term" value="F:oxidoreductase activity, acting on the CH-OH group of donors, NAD or NADP as acceptor"/>
    <property type="evidence" value="ECO:0007669"/>
    <property type="project" value="UniProtKB-ARBA"/>
</dbReference>
<dbReference type="AlphaFoldDB" id="A0A1C6W4H5"/>
<dbReference type="STRING" id="47871.GA0070608_5760"/>
<evidence type="ECO:0000256" key="2">
    <source>
        <dbReference type="ARBA" id="ARBA00023002"/>
    </source>
</evidence>
<dbReference type="InterPro" id="IPR036291">
    <property type="entry name" value="NAD(P)-bd_dom_sf"/>
</dbReference>
<dbReference type="Pfam" id="PF13561">
    <property type="entry name" value="adh_short_C2"/>
    <property type="match status" value="1"/>
</dbReference>
<evidence type="ECO:0000313" key="4">
    <source>
        <dbReference type="EMBL" id="SCL73475.1"/>
    </source>
</evidence>
<dbReference type="OrthoDB" id="9808187at2"/>
<dbReference type="SUPFAM" id="SSF51735">
    <property type="entry name" value="NAD(P)-binding Rossmann-fold domains"/>
    <property type="match status" value="1"/>
</dbReference>
<dbReference type="PANTHER" id="PTHR42760:SF133">
    <property type="entry name" value="3-OXOACYL-[ACYL-CARRIER-PROTEIN] REDUCTASE"/>
    <property type="match status" value="1"/>
</dbReference>
<keyword evidence="2" id="KW-0560">Oxidoreductase</keyword>